<accession>A0A560FCB2</accession>
<proteinExistence type="predicted"/>
<dbReference type="Pfam" id="PF05065">
    <property type="entry name" value="Phage_capsid"/>
    <property type="match status" value="1"/>
</dbReference>
<reference evidence="4 5" key="1">
    <citation type="submission" date="2019-06" db="EMBL/GenBank/DDBJ databases">
        <title>Genomic Encyclopedia of Type Strains, Phase IV (KMG-V): Genome sequencing to study the core and pangenomes of soil and plant-associated prokaryotes.</title>
        <authorList>
            <person name="Whitman W."/>
        </authorList>
    </citation>
    <scope>NUCLEOTIDE SEQUENCE [LARGE SCALE GENOMIC DNA]</scope>
    <source>
        <strain evidence="4 5">BR 11865</strain>
    </source>
</reference>
<dbReference type="SUPFAM" id="SSF56563">
    <property type="entry name" value="Major capsid protein gp5"/>
    <property type="match status" value="1"/>
</dbReference>
<dbReference type="InterPro" id="IPR024455">
    <property type="entry name" value="Phage_capsid"/>
</dbReference>
<sequence length="387" mass="41803">MSMIKRPAPWETRDDGTGNDPLTEIRAAVDGLTSTVEQRLTAIETGASELRSRMDRTEQVMRRPGGGNGGGDQGQAVQVETRAFARYLRTGTAGMSADETRALRLSDDEAAGYLAPPDFQAEIDKDLTLFSPIRALATVRTTGRSEVNTLRRTSPATATWVGEDDDRPETEVKYGQQTFNVRELGTYVDVSLSLLEDAAVDVAAELASEFAEAFGVTESQAFVNGDGALKPMGFMADPSLSYTPGGDASAVKADGLIDLFHALKPAYRQNGVWLMNSTTLAAVRKLKDSQGRYLVDIGGMANAPSTLLLGRPVVEAVDMPDVAGGAYPIAFGDFGIGYRIYDRVALSIVRDDFTQRTKGRVRFHGRRRVAAGVRRAEAIRKLKIATS</sequence>
<dbReference type="RefSeq" id="WP_145619698.1">
    <property type="nucleotide sequence ID" value="NZ_VITO01000022.1"/>
</dbReference>
<protein>
    <submittedName>
        <fullName evidence="4">HK97 family phage major capsid protein</fullName>
    </submittedName>
</protein>
<dbReference type="Gene3D" id="3.30.2400.10">
    <property type="entry name" value="Major capsid protein gp5"/>
    <property type="match status" value="1"/>
</dbReference>
<name>A0A560FCB2_9PROT</name>
<dbReference type="Proteomes" id="UP000316545">
    <property type="component" value="Unassembled WGS sequence"/>
</dbReference>
<comment type="subcellular location">
    <subcellularLocation>
        <location evidence="1">Virion</location>
    </subcellularLocation>
</comment>
<dbReference type="NCBIfam" id="TIGR01554">
    <property type="entry name" value="major_cap_HK97"/>
    <property type="match status" value="1"/>
</dbReference>
<dbReference type="Gene3D" id="3.30.2320.10">
    <property type="entry name" value="hypothetical protein PF0899 domain"/>
    <property type="match status" value="1"/>
</dbReference>
<evidence type="ECO:0000256" key="2">
    <source>
        <dbReference type="SAM" id="MobiDB-lite"/>
    </source>
</evidence>
<feature type="region of interest" description="Disordered" evidence="2">
    <location>
        <begin position="1"/>
        <end position="21"/>
    </location>
</feature>
<evidence type="ECO:0000259" key="3">
    <source>
        <dbReference type="Pfam" id="PF05065"/>
    </source>
</evidence>
<evidence type="ECO:0000313" key="4">
    <source>
        <dbReference type="EMBL" id="TWB19205.1"/>
    </source>
</evidence>
<keyword evidence="5" id="KW-1185">Reference proteome</keyword>
<dbReference type="InterPro" id="IPR054612">
    <property type="entry name" value="Phage_capsid-like_C"/>
</dbReference>
<comment type="caution">
    <text evidence="4">The sequence shown here is derived from an EMBL/GenBank/DDBJ whole genome shotgun (WGS) entry which is preliminary data.</text>
</comment>
<dbReference type="AlphaFoldDB" id="A0A560FCB2"/>
<gene>
    <name evidence="4" type="ORF">FBZ88_12260</name>
</gene>
<evidence type="ECO:0000313" key="5">
    <source>
        <dbReference type="Proteomes" id="UP000316545"/>
    </source>
</evidence>
<dbReference type="EMBL" id="VITO01000022">
    <property type="protein sequence ID" value="TWB19205.1"/>
    <property type="molecule type" value="Genomic_DNA"/>
</dbReference>
<organism evidence="4 5">
    <name type="scientific">Nitrospirillum amazonense</name>
    <dbReference type="NCBI Taxonomy" id="28077"/>
    <lineage>
        <taxon>Bacteria</taxon>
        <taxon>Pseudomonadati</taxon>
        <taxon>Pseudomonadota</taxon>
        <taxon>Alphaproteobacteria</taxon>
        <taxon>Rhodospirillales</taxon>
        <taxon>Azospirillaceae</taxon>
        <taxon>Nitrospirillum</taxon>
    </lineage>
</organism>
<evidence type="ECO:0000256" key="1">
    <source>
        <dbReference type="ARBA" id="ARBA00004328"/>
    </source>
</evidence>
<feature type="domain" description="Phage capsid-like C-terminal" evidence="3">
    <location>
        <begin position="112"/>
        <end position="383"/>
    </location>
</feature>